<dbReference type="AlphaFoldDB" id="A0A1N6IIN4"/>
<reference evidence="2" key="1">
    <citation type="submission" date="2016-11" db="EMBL/GenBank/DDBJ databases">
        <authorList>
            <person name="Varghese N."/>
            <person name="Submissions S."/>
        </authorList>
    </citation>
    <scope>NUCLEOTIDE SEQUENCE [LARGE SCALE GENOMIC DNA]</scope>
    <source>
        <strain evidence="2">313</strain>
    </source>
</reference>
<keyword evidence="2" id="KW-1185">Reference proteome</keyword>
<protein>
    <submittedName>
        <fullName evidence="1">Uncharacterized protein</fullName>
    </submittedName>
</protein>
<dbReference type="InterPro" id="IPR046028">
    <property type="entry name" value="DUF5986"/>
</dbReference>
<accession>A0A1N6IIN4</accession>
<dbReference type="STRING" id="28230.SAMN05878443_2359"/>
<dbReference type="EMBL" id="FSRN01000002">
    <property type="protein sequence ID" value="SIO31882.1"/>
    <property type="molecule type" value="Genomic_DNA"/>
</dbReference>
<dbReference type="Proteomes" id="UP000184758">
    <property type="component" value="Unassembled WGS sequence"/>
</dbReference>
<organism evidence="1 2">
    <name type="scientific">Carnobacterium alterfunditum</name>
    <dbReference type="NCBI Taxonomy" id="28230"/>
    <lineage>
        <taxon>Bacteria</taxon>
        <taxon>Bacillati</taxon>
        <taxon>Bacillota</taxon>
        <taxon>Bacilli</taxon>
        <taxon>Lactobacillales</taxon>
        <taxon>Carnobacteriaceae</taxon>
        <taxon>Carnobacterium</taxon>
    </lineage>
</organism>
<name>A0A1N6IIN4_9LACT</name>
<dbReference type="eggNOG" id="ENOG50339A1">
    <property type="taxonomic scope" value="Bacteria"/>
</dbReference>
<proteinExistence type="predicted"/>
<dbReference type="OrthoDB" id="2088347at2"/>
<sequence>MKTIDMSEETIKTIASILTSKDDESIELHLKSIGNENATGVDNSKGFANWDLRYNELLKLSSNFLKPIKIKRGWEFVVLYNLSSTQLYICVKKKRLNEVMKSDDMTHYIKLANLLGIDPTIKEMTPLTEQLELFDKIYAQDDNLLRMAKNIYNLTPSNVFIFSFDDGFIPSIEALSFNANQELIWQKDYTYLLDSNYQVDINSDGIDSGENESSTPLKQKKNIVRLKRI</sequence>
<dbReference type="RefSeq" id="WP_034545105.1">
    <property type="nucleotide sequence ID" value="NZ_FSRN01000002.1"/>
</dbReference>
<evidence type="ECO:0000313" key="2">
    <source>
        <dbReference type="Proteomes" id="UP000184758"/>
    </source>
</evidence>
<evidence type="ECO:0000313" key="1">
    <source>
        <dbReference type="EMBL" id="SIO31882.1"/>
    </source>
</evidence>
<gene>
    <name evidence="1" type="ORF">SAMN05878443_2359</name>
</gene>
<dbReference type="Pfam" id="PF19448">
    <property type="entry name" value="DUF5986"/>
    <property type="match status" value="1"/>
</dbReference>